<evidence type="ECO:0000256" key="5">
    <source>
        <dbReference type="ARBA" id="ARBA00022777"/>
    </source>
</evidence>
<name>A0A858BTD9_9FIRM</name>
<keyword evidence="6" id="KW-0902">Two-component regulatory system</keyword>
<dbReference type="Gene3D" id="3.30.565.10">
    <property type="entry name" value="Histidine kinase-like ATPase, C-terminal domain"/>
    <property type="match status" value="1"/>
</dbReference>
<evidence type="ECO:0000256" key="3">
    <source>
        <dbReference type="ARBA" id="ARBA00022553"/>
    </source>
</evidence>
<dbReference type="CDD" id="cd00082">
    <property type="entry name" value="HisKA"/>
    <property type="match status" value="1"/>
</dbReference>
<feature type="transmembrane region" description="Helical" evidence="7">
    <location>
        <begin position="164"/>
        <end position="182"/>
    </location>
</feature>
<protein>
    <recommendedName>
        <fullName evidence="2">histidine kinase</fullName>
        <ecNumber evidence="2">2.7.13.3</ecNumber>
    </recommendedName>
</protein>
<dbReference type="RefSeq" id="WP_163065690.1">
    <property type="nucleotide sequence ID" value="NZ_CP048649.1"/>
</dbReference>
<dbReference type="EC" id="2.7.13.3" evidence="2"/>
<dbReference type="GO" id="GO:0000155">
    <property type="term" value="F:phosphorelay sensor kinase activity"/>
    <property type="evidence" value="ECO:0007669"/>
    <property type="project" value="InterPro"/>
</dbReference>
<organism evidence="9 10">
    <name type="scientific">Aminipila butyrica</name>
    <dbReference type="NCBI Taxonomy" id="433296"/>
    <lineage>
        <taxon>Bacteria</taxon>
        <taxon>Bacillati</taxon>
        <taxon>Bacillota</taxon>
        <taxon>Clostridia</taxon>
        <taxon>Peptostreptococcales</taxon>
        <taxon>Anaerovoracaceae</taxon>
        <taxon>Aminipila</taxon>
    </lineage>
</organism>
<evidence type="ECO:0000256" key="1">
    <source>
        <dbReference type="ARBA" id="ARBA00000085"/>
    </source>
</evidence>
<dbReference type="Gene3D" id="1.10.287.130">
    <property type="match status" value="1"/>
</dbReference>
<feature type="domain" description="Histidine kinase" evidence="8">
    <location>
        <begin position="212"/>
        <end position="424"/>
    </location>
</feature>
<dbReference type="InterPro" id="IPR050736">
    <property type="entry name" value="Sensor_HK_Regulatory"/>
</dbReference>
<dbReference type="Pfam" id="PF00512">
    <property type="entry name" value="HisKA"/>
    <property type="match status" value="1"/>
</dbReference>
<proteinExistence type="predicted"/>
<keyword evidence="10" id="KW-1185">Reference proteome</keyword>
<comment type="catalytic activity">
    <reaction evidence="1">
        <text>ATP + protein L-histidine = ADP + protein N-phospho-L-histidine.</text>
        <dbReference type="EC" id="2.7.13.3"/>
    </reaction>
</comment>
<sequence length="432" mass="48241">MRNRRIQFISRYFGHDLDFRVRLFNVLAMGGTVISFAMVLVGIAIDAGMGNIGGNFISVILSYGLLRYSQRTGRYQLCYFITIIAIFMVLFPVLFFTAGGYHSGMSSFFVFAVAFTILMLEGKRAIAVSFAEVILYLSICIIAFRHPELVNPWEREQDLLTDVIVGFVSVSVVLGTMLYFHFKLYNEQQKQLAEQNILLSQLNRMKTELFANISHELKTPLTVISVHAQRAEALLELGRDGDLEKIHESHALVYDEAMRLSRLVDSTLRLAFLQEAGERKTTQDICSILRTTAEAYRSLLEKKGNTLLLSLPETPLLVYGHADQLVQLISNLLSNAGAHTKQGHIHISAEQQDEEIVFHITDTGTGIALELLSRIFERGITDGGGSGLGLSICLQIAHDHCGEIMIDSVQGEGTRVKVKLPLYREEGSYAES</sequence>
<dbReference type="PANTHER" id="PTHR43711">
    <property type="entry name" value="TWO-COMPONENT HISTIDINE KINASE"/>
    <property type="match status" value="1"/>
</dbReference>
<dbReference type="InterPro" id="IPR036890">
    <property type="entry name" value="HATPase_C_sf"/>
</dbReference>
<dbReference type="PRINTS" id="PR00344">
    <property type="entry name" value="BCTRLSENSOR"/>
</dbReference>
<evidence type="ECO:0000256" key="6">
    <source>
        <dbReference type="ARBA" id="ARBA00023012"/>
    </source>
</evidence>
<evidence type="ECO:0000256" key="2">
    <source>
        <dbReference type="ARBA" id="ARBA00012438"/>
    </source>
</evidence>
<dbReference type="Proteomes" id="UP000466848">
    <property type="component" value="Chromosome"/>
</dbReference>
<feature type="transmembrane region" description="Helical" evidence="7">
    <location>
        <begin position="78"/>
        <end position="95"/>
    </location>
</feature>
<feature type="transmembrane region" description="Helical" evidence="7">
    <location>
        <begin position="49"/>
        <end position="66"/>
    </location>
</feature>
<dbReference type="InterPro" id="IPR003661">
    <property type="entry name" value="HisK_dim/P_dom"/>
</dbReference>
<keyword evidence="5 9" id="KW-0418">Kinase</keyword>
<feature type="transmembrane region" description="Helical" evidence="7">
    <location>
        <begin position="21"/>
        <end position="43"/>
    </location>
</feature>
<gene>
    <name evidence="9" type="ORF">Ami103574_05595</name>
</gene>
<dbReference type="PANTHER" id="PTHR43711:SF1">
    <property type="entry name" value="HISTIDINE KINASE 1"/>
    <property type="match status" value="1"/>
</dbReference>
<dbReference type="SUPFAM" id="SSF55874">
    <property type="entry name" value="ATPase domain of HSP90 chaperone/DNA topoisomerase II/histidine kinase"/>
    <property type="match status" value="1"/>
</dbReference>
<dbReference type="SMART" id="SM00388">
    <property type="entry name" value="HisKA"/>
    <property type="match status" value="1"/>
</dbReference>
<keyword evidence="7" id="KW-1133">Transmembrane helix</keyword>
<evidence type="ECO:0000256" key="4">
    <source>
        <dbReference type="ARBA" id="ARBA00022679"/>
    </source>
</evidence>
<dbReference type="SMART" id="SM00387">
    <property type="entry name" value="HATPase_c"/>
    <property type="match status" value="1"/>
</dbReference>
<evidence type="ECO:0000259" key="8">
    <source>
        <dbReference type="PROSITE" id="PS50109"/>
    </source>
</evidence>
<reference evidence="9 10" key="1">
    <citation type="submission" date="2020-02" db="EMBL/GenBank/DDBJ databases">
        <authorList>
            <person name="Kim Y.B."/>
            <person name="Roh S.W."/>
        </authorList>
    </citation>
    <scope>NUCLEOTIDE SEQUENCE [LARGE SCALE GENOMIC DNA]</scope>
    <source>
        <strain evidence="9 10">DSM 103574</strain>
    </source>
</reference>
<accession>A0A858BTD9</accession>
<dbReference type="InterPro" id="IPR003594">
    <property type="entry name" value="HATPase_dom"/>
</dbReference>
<keyword evidence="4" id="KW-0808">Transferase</keyword>
<evidence type="ECO:0000313" key="10">
    <source>
        <dbReference type="Proteomes" id="UP000466848"/>
    </source>
</evidence>
<dbReference type="KEGG" id="abut:Ami103574_05595"/>
<dbReference type="SUPFAM" id="SSF47384">
    <property type="entry name" value="Homodimeric domain of signal transducing histidine kinase"/>
    <property type="match status" value="1"/>
</dbReference>
<dbReference type="InterPro" id="IPR005467">
    <property type="entry name" value="His_kinase_dom"/>
</dbReference>
<feature type="transmembrane region" description="Helical" evidence="7">
    <location>
        <begin position="101"/>
        <end position="120"/>
    </location>
</feature>
<dbReference type="AlphaFoldDB" id="A0A858BTD9"/>
<dbReference type="EMBL" id="CP048649">
    <property type="protein sequence ID" value="QIB68827.1"/>
    <property type="molecule type" value="Genomic_DNA"/>
</dbReference>
<keyword evidence="3" id="KW-0597">Phosphoprotein</keyword>
<dbReference type="InterPro" id="IPR036097">
    <property type="entry name" value="HisK_dim/P_sf"/>
</dbReference>
<feature type="transmembrane region" description="Helical" evidence="7">
    <location>
        <begin position="125"/>
        <end position="144"/>
    </location>
</feature>
<evidence type="ECO:0000256" key="7">
    <source>
        <dbReference type="SAM" id="Phobius"/>
    </source>
</evidence>
<dbReference type="InterPro" id="IPR004358">
    <property type="entry name" value="Sig_transdc_His_kin-like_C"/>
</dbReference>
<dbReference type="PROSITE" id="PS50109">
    <property type="entry name" value="HIS_KIN"/>
    <property type="match status" value="1"/>
</dbReference>
<keyword evidence="7" id="KW-0472">Membrane</keyword>
<keyword evidence="7" id="KW-0812">Transmembrane</keyword>
<dbReference type="Pfam" id="PF02518">
    <property type="entry name" value="HATPase_c"/>
    <property type="match status" value="1"/>
</dbReference>
<evidence type="ECO:0000313" key="9">
    <source>
        <dbReference type="EMBL" id="QIB68827.1"/>
    </source>
</evidence>